<dbReference type="HOGENOM" id="CLU_647572_0_0_1"/>
<feature type="compositionally biased region" description="Low complexity" evidence="1">
    <location>
        <begin position="334"/>
        <end position="346"/>
    </location>
</feature>
<evidence type="ECO:0000256" key="1">
    <source>
        <dbReference type="SAM" id="MobiDB-lite"/>
    </source>
</evidence>
<feature type="region of interest" description="Disordered" evidence="1">
    <location>
        <begin position="328"/>
        <end position="352"/>
    </location>
</feature>
<feature type="region of interest" description="Disordered" evidence="1">
    <location>
        <begin position="183"/>
        <end position="229"/>
    </location>
</feature>
<dbReference type="AlphaFoldDB" id="A0A0C3LDJ9"/>
<protein>
    <submittedName>
        <fullName evidence="2">Uncharacterized protein</fullName>
    </submittedName>
</protein>
<organism evidence="2 3">
    <name type="scientific">Tulasnella calospora MUT 4182</name>
    <dbReference type="NCBI Taxonomy" id="1051891"/>
    <lineage>
        <taxon>Eukaryota</taxon>
        <taxon>Fungi</taxon>
        <taxon>Dikarya</taxon>
        <taxon>Basidiomycota</taxon>
        <taxon>Agaricomycotina</taxon>
        <taxon>Agaricomycetes</taxon>
        <taxon>Cantharellales</taxon>
        <taxon>Tulasnellaceae</taxon>
        <taxon>Tulasnella</taxon>
    </lineage>
</organism>
<dbReference type="OrthoDB" id="3240616at2759"/>
<keyword evidence="3" id="KW-1185">Reference proteome</keyword>
<accession>A0A0C3LDJ9</accession>
<evidence type="ECO:0000313" key="2">
    <source>
        <dbReference type="EMBL" id="KIO19532.1"/>
    </source>
</evidence>
<feature type="region of interest" description="Disordered" evidence="1">
    <location>
        <begin position="72"/>
        <end position="98"/>
    </location>
</feature>
<name>A0A0C3LDJ9_9AGAM</name>
<proteinExistence type="predicted"/>
<gene>
    <name evidence="2" type="ORF">M407DRAFT_222748</name>
</gene>
<evidence type="ECO:0000313" key="3">
    <source>
        <dbReference type="Proteomes" id="UP000054248"/>
    </source>
</evidence>
<reference evidence="3" key="2">
    <citation type="submission" date="2015-01" db="EMBL/GenBank/DDBJ databases">
        <title>Evolutionary Origins and Diversification of the Mycorrhizal Mutualists.</title>
        <authorList>
            <consortium name="DOE Joint Genome Institute"/>
            <consortium name="Mycorrhizal Genomics Consortium"/>
            <person name="Kohler A."/>
            <person name="Kuo A."/>
            <person name="Nagy L.G."/>
            <person name="Floudas D."/>
            <person name="Copeland A."/>
            <person name="Barry K.W."/>
            <person name="Cichocki N."/>
            <person name="Veneault-Fourrey C."/>
            <person name="LaButti K."/>
            <person name="Lindquist E.A."/>
            <person name="Lipzen A."/>
            <person name="Lundell T."/>
            <person name="Morin E."/>
            <person name="Murat C."/>
            <person name="Riley R."/>
            <person name="Ohm R."/>
            <person name="Sun H."/>
            <person name="Tunlid A."/>
            <person name="Henrissat B."/>
            <person name="Grigoriev I.V."/>
            <person name="Hibbett D.S."/>
            <person name="Martin F."/>
        </authorList>
    </citation>
    <scope>NUCLEOTIDE SEQUENCE [LARGE SCALE GENOMIC DNA]</scope>
    <source>
        <strain evidence="3">MUT 4182</strain>
    </source>
</reference>
<dbReference type="EMBL" id="KN823216">
    <property type="protein sequence ID" value="KIO19532.1"/>
    <property type="molecule type" value="Genomic_DNA"/>
</dbReference>
<reference evidence="2 3" key="1">
    <citation type="submission" date="2014-04" db="EMBL/GenBank/DDBJ databases">
        <authorList>
            <consortium name="DOE Joint Genome Institute"/>
            <person name="Kuo A."/>
            <person name="Girlanda M."/>
            <person name="Perotto S."/>
            <person name="Kohler A."/>
            <person name="Nagy L.G."/>
            <person name="Floudas D."/>
            <person name="Copeland A."/>
            <person name="Barry K.W."/>
            <person name="Cichocki N."/>
            <person name="Veneault-Fourrey C."/>
            <person name="LaButti K."/>
            <person name="Lindquist E.A."/>
            <person name="Lipzen A."/>
            <person name="Lundell T."/>
            <person name="Morin E."/>
            <person name="Murat C."/>
            <person name="Sun H."/>
            <person name="Tunlid A."/>
            <person name="Henrissat B."/>
            <person name="Grigoriev I.V."/>
            <person name="Hibbett D.S."/>
            <person name="Martin F."/>
            <person name="Nordberg H.P."/>
            <person name="Cantor M.N."/>
            <person name="Hua S.X."/>
        </authorList>
    </citation>
    <scope>NUCLEOTIDE SEQUENCE [LARGE SCALE GENOMIC DNA]</scope>
    <source>
        <strain evidence="2 3">MUT 4182</strain>
    </source>
</reference>
<dbReference type="Proteomes" id="UP000054248">
    <property type="component" value="Unassembled WGS sequence"/>
</dbReference>
<sequence length="424" mass="46068">MSREVVPLGQTFRRAYMYGTNDPQPQTGSSGNQPVLNIITNEGTEGHGLIPGGVSFTGRLLPANPPLPMHGVGEVGAYGGSAPRPPLPPAGGWSSNLPTQQPIINTYNNHQKLPNGHGSMLPALPDNIPYLHPQSPPGVPYGSNNLHYLPSFPISPNSIGHPQGGPPLSVDEFNVYLHTGLVPERPTTQQERISSSPQTTLHDGSPMSTSSANLPRMGHTNSAPYKQKAPEHAGGATRLAMRPVGHTSELGLHHLPPIKFNVLSQPLAYPNPLSPGYVQADIQNPFVNNGAVVSPEYGQPGWHPVASEFASTRGPTGGLCLPLATVGLPEDRSTSSSTRLQSSSQPSDREEEIRQGWIDLDRYCRCKDRTKKPLRHWEDQCPFNLNKRPPLYCDLPGCQNEVGFRTPYNLRRHQETASYHKAKE</sequence>
<feature type="compositionally biased region" description="Polar residues" evidence="1">
    <location>
        <begin position="186"/>
        <end position="224"/>
    </location>
</feature>